<protein>
    <submittedName>
        <fullName evidence="1">Uncharacterized protein</fullName>
    </submittedName>
</protein>
<reference evidence="1" key="1">
    <citation type="submission" date="2014-09" db="EMBL/GenBank/DDBJ databases">
        <authorList>
            <person name="Magalhaes I.L.F."/>
            <person name="Oliveira U."/>
            <person name="Santos F.R."/>
            <person name="Vidigal T.H.D.A."/>
            <person name="Brescovit A.D."/>
            <person name="Santos A.J."/>
        </authorList>
    </citation>
    <scope>NUCLEOTIDE SEQUENCE</scope>
    <source>
        <tissue evidence="1">Shoot tissue taken approximately 20 cm above the soil surface</tissue>
    </source>
</reference>
<sequence length="40" mass="4746">MPKLPRQFQSSIGRMMMREEAKDGENLCLFGIRPRRLPVR</sequence>
<accession>A0A0A9HDR8</accession>
<dbReference type="EMBL" id="GBRH01164910">
    <property type="protein sequence ID" value="JAE32986.1"/>
    <property type="molecule type" value="Transcribed_RNA"/>
</dbReference>
<proteinExistence type="predicted"/>
<organism evidence="1">
    <name type="scientific">Arundo donax</name>
    <name type="common">Giant reed</name>
    <name type="synonym">Donax arundinaceus</name>
    <dbReference type="NCBI Taxonomy" id="35708"/>
    <lineage>
        <taxon>Eukaryota</taxon>
        <taxon>Viridiplantae</taxon>
        <taxon>Streptophyta</taxon>
        <taxon>Embryophyta</taxon>
        <taxon>Tracheophyta</taxon>
        <taxon>Spermatophyta</taxon>
        <taxon>Magnoliopsida</taxon>
        <taxon>Liliopsida</taxon>
        <taxon>Poales</taxon>
        <taxon>Poaceae</taxon>
        <taxon>PACMAD clade</taxon>
        <taxon>Arundinoideae</taxon>
        <taxon>Arundineae</taxon>
        <taxon>Arundo</taxon>
    </lineage>
</organism>
<reference evidence="1" key="2">
    <citation type="journal article" date="2015" name="Data Brief">
        <title>Shoot transcriptome of the giant reed, Arundo donax.</title>
        <authorList>
            <person name="Barrero R.A."/>
            <person name="Guerrero F.D."/>
            <person name="Moolhuijzen P."/>
            <person name="Goolsby J.A."/>
            <person name="Tidwell J."/>
            <person name="Bellgard S.E."/>
            <person name="Bellgard M.I."/>
        </authorList>
    </citation>
    <scope>NUCLEOTIDE SEQUENCE</scope>
    <source>
        <tissue evidence="1">Shoot tissue taken approximately 20 cm above the soil surface</tissue>
    </source>
</reference>
<evidence type="ECO:0000313" key="1">
    <source>
        <dbReference type="EMBL" id="JAE32986.1"/>
    </source>
</evidence>
<dbReference type="AlphaFoldDB" id="A0A0A9HDR8"/>
<name>A0A0A9HDR8_ARUDO</name>